<organism evidence="4 5">
    <name type="scientific">Vibrio gallaecicus</name>
    <dbReference type="NCBI Taxonomy" id="552386"/>
    <lineage>
        <taxon>Bacteria</taxon>
        <taxon>Pseudomonadati</taxon>
        <taxon>Pseudomonadota</taxon>
        <taxon>Gammaproteobacteria</taxon>
        <taxon>Vibrionales</taxon>
        <taxon>Vibrionaceae</taxon>
        <taxon>Vibrio</taxon>
    </lineage>
</organism>
<evidence type="ECO:0000313" key="5">
    <source>
        <dbReference type="Proteomes" id="UP001570417"/>
    </source>
</evidence>
<evidence type="ECO:0000313" key="4">
    <source>
        <dbReference type="EMBL" id="MFA0569392.1"/>
    </source>
</evidence>
<protein>
    <submittedName>
        <fullName evidence="4">Nitrite reductase small subunit NirD</fullName>
    </submittedName>
</protein>
<dbReference type="Proteomes" id="UP001570417">
    <property type="component" value="Unassembled WGS sequence"/>
</dbReference>
<keyword evidence="2" id="KW-0534">Nitrate assimilation</keyword>
<dbReference type="PANTHER" id="PTHR40562:SF1">
    <property type="entry name" value="NITRITE REDUCTASE (NADH) SMALL SUBUNIT"/>
    <property type="match status" value="1"/>
</dbReference>
<dbReference type="EMBL" id="JBFRUW010000050">
    <property type="protein sequence ID" value="MFA0569392.1"/>
    <property type="molecule type" value="Genomic_DNA"/>
</dbReference>
<feature type="domain" description="Rieske-like [2Fe-2S]" evidence="3">
    <location>
        <begin position="3"/>
        <end position="106"/>
    </location>
</feature>
<dbReference type="CDD" id="cd03529">
    <property type="entry name" value="Rieske_NirD"/>
    <property type="match status" value="1"/>
</dbReference>
<sequence length="111" mass="12323">MGNWLTVCSADDLTPNAGICAKVEDNQVAIFYCKRNDKLYALSNYDPIGKANVMSRGIIGSLSGEPYVASPLYKQHFHLETGECLEEPSHQLHKFEIRRQGKQVQVLSPAA</sequence>
<evidence type="ECO:0000259" key="3">
    <source>
        <dbReference type="Pfam" id="PF13806"/>
    </source>
</evidence>
<name>A0ABV4NDQ0_9VIBR</name>
<dbReference type="PROSITE" id="PS51300">
    <property type="entry name" value="NIRD"/>
    <property type="match status" value="1"/>
</dbReference>
<evidence type="ECO:0000256" key="1">
    <source>
        <dbReference type="ARBA" id="ARBA00023002"/>
    </source>
</evidence>
<gene>
    <name evidence="4" type="primary">nirD</name>
    <name evidence="4" type="ORF">AB4566_14060</name>
</gene>
<keyword evidence="1" id="KW-0560">Oxidoreductase</keyword>
<dbReference type="InterPro" id="IPR012748">
    <property type="entry name" value="Rieske-like_NirD"/>
</dbReference>
<keyword evidence="5" id="KW-1185">Reference proteome</keyword>
<dbReference type="InterPro" id="IPR036922">
    <property type="entry name" value="Rieske_2Fe-2S_sf"/>
</dbReference>
<dbReference type="NCBIfam" id="TIGR02378">
    <property type="entry name" value="nirD_assim_sml"/>
    <property type="match status" value="1"/>
</dbReference>
<accession>A0ABV4NDQ0</accession>
<reference evidence="4 5" key="1">
    <citation type="journal article" date="2024" name="ISME J.">
        <title>Tailless and filamentous prophages are predominant in marine Vibrio.</title>
        <authorList>
            <person name="Steensen K."/>
            <person name="Seneca J."/>
            <person name="Bartlau N."/>
            <person name="Yu X.A."/>
            <person name="Hussain F.A."/>
            <person name="Polz M.F."/>
        </authorList>
    </citation>
    <scope>NUCLEOTIDE SEQUENCE [LARGE SCALE GENOMIC DNA]</scope>
    <source>
        <strain evidence="4 5">10N.222.51.A1</strain>
    </source>
</reference>
<dbReference type="SUPFAM" id="SSF50022">
    <property type="entry name" value="ISP domain"/>
    <property type="match status" value="1"/>
</dbReference>
<dbReference type="InterPro" id="IPR017881">
    <property type="entry name" value="NirD"/>
</dbReference>
<proteinExistence type="predicted"/>
<dbReference type="RefSeq" id="WP_137373841.1">
    <property type="nucleotide sequence ID" value="NZ_AP025491.1"/>
</dbReference>
<dbReference type="Gene3D" id="2.102.10.10">
    <property type="entry name" value="Rieske [2Fe-2S] iron-sulphur domain"/>
    <property type="match status" value="1"/>
</dbReference>
<comment type="caution">
    <text evidence="4">The sequence shown here is derived from an EMBL/GenBank/DDBJ whole genome shotgun (WGS) entry which is preliminary data.</text>
</comment>
<evidence type="ECO:0000256" key="2">
    <source>
        <dbReference type="ARBA" id="ARBA00023063"/>
    </source>
</evidence>
<dbReference type="Pfam" id="PF13806">
    <property type="entry name" value="Rieske_2"/>
    <property type="match status" value="1"/>
</dbReference>
<dbReference type="PANTHER" id="PTHR40562">
    <property type="match status" value="1"/>
</dbReference>